<dbReference type="RefSeq" id="XP_020438733.1">
    <property type="nucleotide sequence ID" value="XM_020571459.1"/>
</dbReference>
<keyword evidence="4" id="KW-1185">Reference proteome</keyword>
<dbReference type="InterPro" id="IPR027438">
    <property type="entry name" value="Ecotin_C"/>
</dbReference>
<organism evidence="3 4">
    <name type="scientific">Heterostelium pallidum (strain ATCC 26659 / Pp 5 / PN500)</name>
    <name type="common">Cellular slime mold</name>
    <name type="synonym">Polysphondylium pallidum</name>
    <dbReference type="NCBI Taxonomy" id="670386"/>
    <lineage>
        <taxon>Eukaryota</taxon>
        <taxon>Amoebozoa</taxon>
        <taxon>Evosea</taxon>
        <taxon>Eumycetozoa</taxon>
        <taxon>Dictyostelia</taxon>
        <taxon>Acytosteliales</taxon>
        <taxon>Acytosteliaceae</taxon>
        <taxon>Heterostelium</taxon>
    </lineage>
</organism>
<dbReference type="GO" id="GO:0004867">
    <property type="term" value="F:serine-type endopeptidase inhibitor activity"/>
    <property type="evidence" value="ECO:0007669"/>
    <property type="project" value="InterPro"/>
</dbReference>
<dbReference type="AlphaFoldDB" id="D3AWF5"/>
<proteinExistence type="inferred from homology"/>
<dbReference type="InterPro" id="IPR036198">
    <property type="entry name" value="Ecotin_sf"/>
</dbReference>
<dbReference type="GeneID" id="31355963"/>
<dbReference type="PIRSF" id="PIRSF006865">
    <property type="entry name" value="Prot_inh_ecotin"/>
    <property type="match status" value="1"/>
</dbReference>
<dbReference type="NCBIfam" id="NF002987">
    <property type="entry name" value="PRK03719.1"/>
    <property type="match status" value="1"/>
</dbReference>
<evidence type="ECO:0000256" key="2">
    <source>
        <dbReference type="SAM" id="MobiDB-lite"/>
    </source>
</evidence>
<evidence type="ECO:0000256" key="1">
    <source>
        <dbReference type="ARBA" id="ARBA00010558"/>
    </source>
</evidence>
<feature type="region of interest" description="Disordered" evidence="2">
    <location>
        <begin position="1"/>
        <end position="21"/>
    </location>
</feature>
<evidence type="ECO:0000313" key="3">
    <source>
        <dbReference type="EMBL" id="EFA86628.1"/>
    </source>
</evidence>
<accession>D3AWF5</accession>
<comment type="similarity">
    <text evidence="1">Belongs to the protease inhibitor I11 (ecotin) family.</text>
</comment>
<sequence length="145" mass="16438">MSSEGLDCSQPLSKVAPYPEPKEGQKRSVIYLPPLEDEYAAKVELVIGKTLLVDGNRHMLGGKLEEVTLQGWGYTYYVVENVVGPMSTLMFIPGPKTEQFVQMRSNNELVRYNSKLPIVVYTPADVEVRYRIWRADTQTQNAIQK</sequence>
<dbReference type="SUPFAM" id="SSF49772">
    <property type="entry name" value="Ecotin, trypsin inhibitor"/>
    <property type="match status" value="1"/>
</dbReference>
<evidence type="ECO:0000313" key="4">
    <source>
        <dbReference type="Proteomes" id="UP000001396"/>
    </source>
</evidence>
<gene>
    <name evidence="3" type="ORF">PPL_00429</name>
</gene>
<dbReference type="Proteomes" id="UP000001396">
    <property type="component" value="Unassembled WGS sequence"/>
</dbReference>
<dbReference type="Gene3D" id="4.10.1230.10">
    <property type="entry name" value="Ecotin, trypsin inhibitor"/>
    <property type="match status" value="1"/>
</dbReference>
<dbReference type="InParanoid" id="D3AWF5"/>
<dbReference type="EMBL" id="ADBJ01000002">
    <property type="protein sequence ID" value="EFA86628.1"/>
    <property type="molecule type" value="Genomic_DNA"/>
</dbReference>
<dbReference type="OMA" id="PKAEKGM"/>
<dbReference type="InterPro" id="IPR005658">
    <property type="entry name" value="Prot_inh_ecotin"/>
</dbReference>
<dbReference type="PANTHER" id="PTHR35890:SF3">
    <property type="entry name" value="ECOTIN"/>
    <property type="match status" value="1"/>
</dbReference>
<reference evidence="3 4" key="1">
    <citation type="journal article" date="2011" name="Genome Res.">
        <title>Phylogeny-wide analysis of social amoeba genomes highlights ancient origins for complex intercellular communication.</title>
        <authorList>
            <person name="Heidel A.J."/>
            <person name="Lawal H.M."/>
            <person name="Felder M."/>
            <person name="Schilde C."/>
            <person name="Helps N.R."/>
            <person name="Tunggal B."/>
            <person name="Rivero F."/>
            <person name="John U."/>
            <person name="Schleicher M."/>
            <person name="Eichinger L."/>
            <person name="Platzer M."/>
            <person name="Noegel A.A."/>
            <person name="Schaap P."/>
            <person name="Gloeckner G."/>
        </authorList>
    </citation>
    <scope>NUCLEOTIDE SEQUENCE [LARGE SCALE GENOMIC DNA]</scope>
    <source>
        <strain evidence="4">ATCC 26659 / Pp 5 / PN500</strain>
    </source>
</reference>
<dbReference type="PANTHER" id="PTHR35890">
    <property type="match status" value="1"/>
</dbReference>
<name>D3AWF5_HETP5</name>
<comment type="caution">
    <text evidence="3">The sequence shown here is derived from an EMBL/GenBank/DDBJ whole genome shotgun (WGS) entry which is preliminary data.</text>
</comment>
<dbReference type="Pfam" id="PF03974">
    <property type="entry name" value="Ecotin"/>
    <property type="match status" value="1"/>
</dbReference>
<dbReference type="Gene3D" id="2.60.40.550">
    <property type="entry name" value="Ecotin"/>
    <property type="match status" value="1"/>
</dbReference>
<protein>
    <submittedName>
        <fullName evidence="3">Ecotin</fullName>
    </submittedName>
</protein>